<reference evidence="2" key="1">
    <citation type="journal article" date="2020" name="Stud. Mycol.">
        <title>101 Dothideomycetes genomes: a test case for predicting lifestyles and emergence of pathogens.</title>
        <authorList>
            <person name="Haridas S."/>
            <person name="Albert R."/>
            <person name="Binder M."/>
            <person name="Bloem J."/>
            <person name="Labutti K."/>
            <person name="Salamov A."/>
            <person name="Andreopoulos B."/>
            <person name="Baker S."/>
            <person name="Barry K."/>
            <person name="Bills G."/>
            <person name="Bluhm B."/>
            <person name="Cannon C."/>
            <person name="Castanera R."/>
            <person name="Culley D."/>
            <person name="Daum C."/>
            <person name="Ezra D."/>
            <person name="Gonzalez J."/>
            <person name="Henrissat B."/>
            <person name="Kuo A."/>
            <person name="Liang C."/>
            <person name="Lipzen A."/>
            <person name="Lutzoni F."/>
            <person name="Magnuson J."/>
            <person name="Mondo S."/>
            <person name="Nolan M."/>
            <person name="Ohm R."/>
            <person name="Pangilinan J."/>
            <person name="Park H.-J."/>
            <person name="Ramirez L."/>
            <person name="Alfaro M."/>
            <person name="Sun H."/>
            <person name="Tritt A."/>
            <person name="Yoshinaga Y."/>
            <person name="Zwiers L.-H."/>
            <person name="Turgeon B."/>
            <person name="Goodwin S."/>
            <person name="Spatafora J."/>
            <person name="Crous P."/>
            <person name="Grigoriev I."/>
        </authorList>
    </citation>
    <scope>NUCLEOTIDE SEQUENCE</scope>
    <source>
        <strain evidence="2">CBS 113979</strain>
    </source>
</reference>
<evidence type="ECO:0000256" key="1">
    <source>
        <dbReference type="SAM" id="Phobius"/>
    </source>
</evidence>
<accession>A0A6G1H8S8</accession>
<feature type="transmembrane region" description="Helical" evidence="1">
    <location>
        <begin position="39"/>
        <end position="58"/>
    </location>
</feature>
<feature type="transmembrane region" description="Helical" evidence="1">
    <location>
        <begin position="12"/>
        <end position="33"/>
    </location>
</feature>
<feature type="transmembrane region" description="Helical" evidence="1">
    <location>
        <begin position="70"/>
        <end position="95"/>
    </location>
</feature>
<gene>
    <name evidence="2" type="ORF">K402DRAFT_461334</name>
</gene>
<keyword evidence="1" id="KW-0472">Membrane</keyword>
<keyword evidence="1" id="KW-0812">Transmembrane</keyword>
<evidence type="ECO:0000313" key="2">
    <source>
        <dbReference type="EMBL" id="KAF1989467.1"/>
    </source>
</evidence>
<keyword evidence="1" id="KW-1133">Transmembrane helix</keyword>
<sequence length="100" mass="11305">MTPPPSSRSQAPWASHFLGFFLFISCAIIILLALHVWFWTAHSLFVVVEAVLRFLFLLPQAHTFPYIMNAVMVFMVASVAIIIICLGLLMAFYWATGELE</sequence>
<name>A0A6G1H8S8_9PEZI</name>
<keyword evidence="3" id="KW-1185">Reference proteome</keyword>
<proteinExistence type="predicted"/>
<dbReference type="Proteomes" id="UP000800041">
    <property type="component" value="Unassembled WGS sequence"/>
</dbReference>
<protein>
    <submittedName>
        <fullName evidence="2">Uncharacterized protein</fullName>
    </submittedName>
</protein>
<organism evidence="2 3">
    <name type="scientific">Aulographum hederae CBS 113979</name>
    <dbReference type="NCBI Taxonomy" id="1176131"/>
    <lineage>
        <taxon>Eukaryota</taxon>
        <taxon>Fungi</taxon>
        <taxon>Dikarya</taxon>
        <taxon>Ascomycota</taxon>
        <taxon>Pezizomycotina</taxon>
        <taxon>Dothideomycetes</taxon>
        <taxon>Pleosporomycetidae</taxon>
        <taxon>Aulographales</taxon>
        <taxon>Aulographaceae</taxon>
    </lineage>
</organism>
<evidence type="ECO:0000313" key="3">
    <source>
        <dbReference type="Proteomes" id="UP000800041"/>
    </source>
</evidence>
<dbReference type="AlphaFoldDB" id="A0A6G1H8S8"/>
<dbReference type="EMBL" id="ML977145">
    <property type="protein sequence ID" value="KAF1989467.1"/>
    <property type="molecule type" value="Genomic_DNA"/>
</dbReference>